<reference evidence="2" key="2">
    <citation type="submission" date="2021-09" db="EMBL/GenBank/DDBJ databases">
        <authorList>
            <person name="Jia N."/>
            <person name="Wang J."/>
            <person name="Shi W."/>
            <person name="Du L."/>
            <person name="Sun Y."/>
            <person name="Zhan W."/>
            <person name="Jiang J."/>
            <person name="Wang Q."/>
            <person name="Zhang B."/>
            <person name="Ji P."/>
            <person name="Sakyi L.B."/>
            <person name="Cui X."/>
            <person name="Yuan T."/>
            <person name="Jiang B."/>
            <person name="Yang W."/>
            <person name="Lam T.T.-Y."/>
            <person name="Chang Q."/>
            <person name="Ding S."/>
            <person name="Wang X."/>
            <person name="Zhu J."/>
            <person name="Ruan X."/>
            <person name="Zhao L."/>
            <person name="Wei J."/>
            <person name="Que T."/>
            <person name="Du C."/>
            <person name="Cheng J."/>
            <person name="Dai P."/>
            <person name="Han X."/>
            <person name="Huang E."/>
            <person name="Gao Y."/>
            <person name="Liu J."/>
            <person name="Shao H."/>
            <person name="Ye R."/>
            <person name="Li L."/>
            <person name="Wei W."/>
            <person name="Wang X."/>
            <person name="Wang C."/>
            <person name="Huo Q."/>
            <person name="Li W."/>
            <person name="Guo W."/>
            <person name="Chen H."/>
            <person name="Chen S."/>
            <person name="Zhou L."/>
            <person name="Zhou L."/>
            <person name="Ni X."/>
            <person name="Tian J."/>
            <person name="Zhou Y."/>
            <person name="Sheng Y."/>
            <person name="Liu T."/>
            <person name="Pan Y."/>
            <person name="Xia L."/>
            <person name="Li J."/>
            <person name="Zhao F."/>
            <person name="Cao W."/>
        </authorList>
    </citation>
    <scope>NUCLEOTIDE SEQUENCE</scope>
    <source>
        <strain evidence="2">Rmic-2018</strain>
        <tissue evidence="2">Larvae</tissue>
    </source>
</reference>
<accession>A0A9J6DWB5</accession>
<sequence>MPDSILSKAGISSEAVTTIDPRQQVGTSLSWRRCLCSGLRQTLFVFKNGRETSKEGVLFASGFVWRTVIALALFIFLITSRREGPIEEIMTLVRGCVQACHRVQGKRWNCLSNLSLNDTTERVIQCRGTLGDRRDHRELTSHFLTDAYGGGLTTPFPGTSTPGWATPSADLDLRKIGQARNTLMDIKLNQCGCCLVGPVLPILMGYVVNAVQLKLTLWFFLNVSQVSDSVSGQTVVDPKGYLTDLQSMIPSHGADIRQVEFIRLSYAMFMHHL</sequence>
<comment type="caution">
    <text evidence="2">The sequence shown here is derived from an EMBL/GenBank/DDBJ whole genome shotgun (WGS) entry which is preliminary data.</text>
</comment>
<dbReference type="Proteomes" id="UP000821866">
    <property type="component" value="Unassembled WGS sequence"/>
</dbReference>
<keyword evidence="1" id="KW-0812">Transmembrane</keyword>
<proteinExistence type="predicted"/>
<feature type="transmembrane region" description="Helical" evidence="1">
    <location>
        <begin position="57"/>
        <end position="78"/>
    </location>
</feature>
<keyword evidence="3" id="KW-1185">Reference proteome</keyword>
<evidence type="ECO:0000313" key="3">
    <source>
        <dbReference type="Proteomes" id="UP000821866"/>
    </source>
</evidence>
<keyword evidence="1" id="KW-0472">Membrane</keyword>
<dbReference type="EMBL" id="JABSTU010000007">
    <property type="protein sequence ID" value="KAH8026487.1"/>
    <property type="molecule type" value="Genomic_DNA"/>
</dbReference>
<dbReference type="AlphaFoldDB" id="A0A9J6DWB5"/>
<evidence type="ECO:0000313" key="2">
    <source>
        <dbReference type="EMBL" id="KAH8026487.1"/>
    </source>
</evidence>
<organism evidence="2 3">
    <name type="scientific">Rhipicephalus microplus</name>
    <name type="common">Cattle tick</name>
    <name type="synonym">Boophilus microplus</name>
    <dbReference type="NCBI Taxonomy" id="6941"/>
    <lineage>
        <taxon>Eukaryota</taxon>
        <taxon>Metazoa</taxon>
        <taxon>Ecdysozoa</taxon>
        <taxon>Arthropoda</taxon>
        <taxon>Chelicerata</taxon>
        <taxon>Arachnida</taxon>
        <taxon>Acari</taxon>
        <taxon>Parasitiformes</taxon>
        <taxon>Ixodida</taxon>
        <taxon>Ixodoidea</taxon>
        <taxon>Ixodidae</taxon>
        <taxon>Rhipicephalinae</taxon>
        <taxon>Rhipicephalus</taxon>
        <taxon>Boophilus</taxon>
    </lineage>
</organism>
<keyword evidence="1" id="KW-1133">Transmembrane helix</keyword>
<dbReference type="VEuPathDB" id="VectorBase:LOC119170739"/>
<gene>
    <name evidence="2" type="ORF">HPB51_020979</name>
</gene>
<reference evidence="2" key="1">
    <citation type="journal article" date="2020" name="Cell">
        <title>Large-Scale Comparative Analyses of Tick Genomes Elucidate Their Genetic Diversity and Vector Capacities.</title>
        <authorList>
            <consortium name="Tick Genome and Microbiome Consortium (TIGMIC)"/>
            <person name="Jia N."/>
            <person name="Wang J."/>
            <person name="Shi W."/>
            <person name="Du L."/>
            <person name="Sun Y."/>
            <person name="Zhan W."/>
            <person name="Jiang J.F."/>
            <person name="Wang Q."/>
            <person name="Zhang B."/>
            <person name="Ji P."/>
            <person name="Bell-Sakyi L."/>
            <person name="Cui X.M."/>
            <person name="Yuan T.T."/>
            <person name="Jiang B.G."/>
            <person name="Yang W.F."/>
            <person name="Lam T.T."/>
            <person name="Chang Q.C."/>
            <person name="Ding S.J."/>
            <person name="Wang X.J."/>
            <person name="Zhu J.G."/>
            <person name="Ruan X.D."/>
            <person name="Zhao L."/>
            <person name="Wei J.T."/>
            <person name="Ye R.Z."/>
            <person name="Que T.C."/>
            <person name="Du C.H."/>
            <person name="Zhou Y.H."/>
            <person name="Cheng J.X."/>
            <person name="Dai P.F."/>
            <person name="Guo W.B."/>
            <person name="Han X.H."/>
            <person name="Huang E.J."/>
            <person name="Li L.F."/>
            <person name="Wei W."/>
            <person name="Gao Y.C."/>
            <person name="Liu J.Z."/>
            <person name="Shao H.Z."/>
            <person name="Wang X."/>
            <person name="Wang C.C."/>
            <person name="Yang T.C."/>
            <person name="Huo Q.B."/>
            <person name="Li W."/>
            <person name="Chen H.Y."/>
            <person name="Chen S.E."/>
            <person name="Zhou L.G."/>
            <person name="Ni X.B."/>
            <person name="Tian J.H."/>
            <person name="Sheng Y."/>
            <person name="Liu T."/>
            <person name="Pan Y.S."/>
            <person name="Xia L.Y."/>
            <person name="Li J."/>
            <person name="Zhao F."/>
            <person name="Cao W.C."/>
        </authorList>
    </citation>
    <scope>NUCLEOTIDE SEQUENCE</scope>
    <source>
        <strain evidence="2">Rmic-2018</strain>
    </source>
</reference>
<name>A0A9J6DWB5_RHIMP</name>
<protein>
    <submittedName>
        <fullName evidence="2">Uncharacterized protein</fullName>
    </submittedName>
</protein>
<evidence type="ECO:0000256" key="1">
    <source>
        <dbReference type="SAM" id="Phobius"/>
    </source>
</evidence>